<organism evidence="7 8">
    <name type="scientific">Hyphococcus luteus</name>
    <dbReference type="NCBI Taxonomy" id="2058213"/>
    <lineage>
        <taxon>Bacteria</taxon>
        <taxon>Pseudomonadati</taxon>
        <taxon>Pseudomonadota</taxon>
        <taxon>Alphaproteobacteria</taxon>
        <taxon>Parvularculales</taxon>
        <taxon>Parvularculaceae</taxon>
        <taxon>Hyphococcus</taxon>
    </lineage>
</organism>
<keyword evidence="8" id="KW-1185">Reference proteome</keyword>
<keyword evidence="3 6" id="KW-0560">Oxidoreductase</keyword>
<name>A0A2S7K0S5_9PROT</name>
<keyword evidence="4 5" id="KW-0408">Iron</keyword>
<dbReference type="GO" id="GO:0046872">
    <property type="term" value="F:metal ion binding"/>
    <property type="evidence" value="ECO:0007669"/>
    <property type="project" value="UniProtKB-KW"/>
</dbReference>
<feature type="binding site" evidence="5">
    <location>
        <position position="283"/>
    </location>
    <ligand>
        <name>Fe cation</name>
        <dbReference type="ChEBI" id="CHEBI:24875"/>
        <note>catalytic</note>
    </ligand>
</feature>
<evidence type="ECO:0000256" key="6">
    <source>
        <dbReference type="RuleBase" id="RU364048"/>
    </source>
</evidence>
<comment type="cofactor">
    <cofactor evidence="5 6">
        <name>Fe(2+)</name>
        <dbReference type="ChEBI" id="CHEBI:29033"/>
    </cofactor>
    <text evidence="5 6">Binds 1 Fe(2+) ion per subunit.</text>
</comment>
<evidence type="ECO:0000313" key="7">
    <source>
        <dbReference type="EMBL" id="PQA86076.1"/>
    </source>
</evidence>
<feature type="binding site" evidence="5">
    <location>
        <position position="474"/>
    </location>
    <ligand>
        <name>Fe cation</name>
        <dbReference type="ChEBI" id="CHEBI:24875"/>
        <note>catalytic</note>
    </ligand>
</feature>
<evidence type="ECO:0000256" key="4">
    <source>
        <dbReference type="ARBA" id="ARBA00023004"/>
    </source>
</evidence>
<feature type="binding site" evidence="5">
    <location>
        <position position="167"/>
    </location>
    <ligand>
        <name>Fe cation</name>
        <dbReference type="ChEBI" id="CHEBI:24875"/>
        <note>catalytic</note>
    </ligand>
</feature>
<comment type="similarity">
    <text evidence="1 6">Belongs to the carotenoid oxygenase family.</text>
</comment>
<dbReference type="GO" id="GO:0016121">
    <property type="term" value="P:carotene catabolic process"/>
    <property type="evidence" value="ECO:0007669"/>
    <property type="project" value="TreeGrafter"/>
</dbReference>
<dbReference type="AlphaFoldDB" id="A0A2S7K0S5"/>
<comment type="caution">
    <text evidence="7">The sequence shown here is derived from an EMBL/GenBank/DDBJ whole genome shotgun (WGS) entry which is preliminary data.</text>
</comment>
<dbReference type="PANTHER" id="PTHR10543">
    <property type="entry name" value="BETA-CAROTENE DIOXYGENASE"/>
    <property type="match status" value="1"/>
</dbReference>
<accession>A0A2S7K0S5</accession>
<evidence type="ECO:0000256" key="3">
    <source>
        <dbReference type="ARBA" id="ARBA00023002"/>
    </source>
</evidence>
<dbReference type="GO" id="GO:0010436">
    <property type="term" value="F:carotenoid dioxygenase activity"/>
    <property type="evidence" value="ECO:0007669"/>
    <property type="project" value="TreeGrafter"/>
</dbReference>
<evidence type="ECO:0000313" key="8">
    <source>
        <dbReference type="Proteomes" id="UP000239504"/>
    </source>
</evidence>
<proteinExistence type="inferred from homology"/>
<dbReference type="InterPro" id="IPR004294">
    <property type="entry name" value="Carotenoid_Oase"/>
</dbReference>
<dbReference type="RefSeq" id="WP_104831288.1">
    <property type="nucleotide sequence ID" value="NZ_PJCH01000015.1"/>
</dbReference>
<feature type="binding site" evidence="5">
    <location>
        <position position="218"/>
    </location>
    <ligand>
        <name>Fe cation</name>
        <dbReference type="ChEBI" id="CHEBI:24875"/>
        <note>catalytic</note>
    </ligand>
</feature>
<gene>
    <name evidence="7" type="ORF">CW354_17040</name>
</gene>
<dbReference type="EMBL" id="PJCH01000015">
    <property type="protein sequence ID" value="PQA86076.1"/>
    <property type="molecule type" value="Genomic_DNA"/>
</dbReference>
<dbReference type="EC" id="1.13.11.-" evidence="6"/>
<dbReference type="OrthoDB" id="6636843at2"/>
<reference evidence="7 8" key="1">
    <citation type="submission" date="2017-12" db="EMBL/GenBank/DDBJ databases">
        <authorList>
            <person name="Hurst M.R.H."/>
        </authorList>
    </citation>
    <scope>NUCLEOTIDE SEQUENCE [LARGE SCALE GENOMIC DNA]</scope>
    <source>
        <strain evidence="7 8">SY-3-19</strain>
    </source>
</reference>
<dbReference type="Proteomes" id="UP000239504">
    <property type="component" value="Unassembled WGS sequence"/>
</dbReference>
<keyword evidence="2 5" id="KW-0479">Metal-binding</keyword>
<evidence type="ECO:0000256" key="1">
    <source>
        <dbReference type="ARBA" id="ARBA00006787"/>
    </source>
</evidence>
<dbReference type="Pfam" id="PF03055">
    <property type="entry name" value="RPE65"/>
    <property type="match status" value="1"/>
</dbReference>
<dbReference type="PANTHER" id="PTHR10543:SF89">
    <property type="entry name" value="CAROTENOID 9,10(9',10')-CLEAVAGE DIOXYGENASE 1"/>
    <property type="match status" value="1"/>
</dbReference>
<evidence type="ECO:0000256" key="5">
    <source>
        <dbReference type="PIRSR" id="PIRSR604294-1"/>
    </source>
</evidence>
<sequence length="491" mass="54695">MTGFPNTPDFTELNTPVRIELEVQNLPVEGEIPPEINGAFFRAVPDPAHVPMVENDTGLSADGMVSRFLIEDGHVDYAIKYVKTARYLAEQKARKALFGRYRNPFTDNPSVEGVDRTVSNTTPVWHAGRLFMTKEDGRAYEVNPHTLETIGSWDYHGALKSQTMTAHVRVDPDTGEMFFFGYEAGGLCSKELAYCIADKDGNLVSEQWYELPYCGMMHDFAVTEKYAIFPLFPTTADLERIKAGGPHWAHDQDLECWIGIMPRYGDVKSMRGFKGPKGVSVFHILNAFDDGGDRVFLDLHATETNMFPFMREAAGIHRDNSEIPGATQRWTFDLSKDGEDFEIADIGPPGDLPRIPDALHGRPYTHGWYLSMNPEGGPPLTGGPVGTAFNALLRIEPETGRLDMMSLPFESAINEPVHIPADDPEHEGWLVCVTDRKVGDNDYKSELWVIDGGNISAGPVAKVPMPCRMRPQVHGWWVPMDALEKAHAAKD</sequence>
<protein>
    <recommendedName>
        <fullName evidence="6">Dioxygenase</fullName>
        <ecNumber evidence="6">1.13.11.-</ecNumber>
    </recommendedName>
</protein>
<keyword evidence="6" id="KW-0223">Dioxygenase</keyword>
<evidence type="ECO:0000256" key="2">
    <source>
        <dbReference type="ARBA" id="ARBA00022723"/>
    </source>
</evidence>